<dbReference type="OrthoDB" id="5275938at2759"/>
<gene>
    <name evidence="1" type="ORF">GX51_07188</name>
</gene>
<reference evidence="1 2" key="1">
    <citation type="submission" date="2017-10" db="EMBL/GenBank/DDBJ databases">
        <title>Comparative genomics in systemic dimorphic fungi from Ajellomycetaceae.</title>
        <authorList>
            <person name="Munoz J.F."/>
            <person name="Mcewen J.G."/>
            <person name="Clay O.K."/>
            <person name="Cuomo C.A."/>
        </authorList>
    </citation>
    <scope>NUCLEOTIDE SEQUENCE [LARGE SCALE GENOMIC DNA]</scope>
    <source>
        <strain evidence="1 2">UAMH130</strain>
    </source>
</reference>
<dbReference type="AlphaFoldDB" id="A0A2B7WMB3"/>
<dbReference type="Gene3D" id="3.30.710.10">
    <property type="entry name" value="Potassium Channel Kv1.1, Chain A"/>
    <property type="match status" value="1"/>
</dbReference>
<organism evidence="1 2">
    <name type="scientific">Blastomyces parvus</name>
    <dbReference type="NCBI Taxonomy" id="2060905"/>
    <lineage>
        <taxon>Eukaryota</taxon>
        <taxon>Fungi</taxon>
        <taxon>Dikarya</taxon>
        <taxon>Ascomycota</taxon>
        <taxon>Pezizomycotina</taxon>
        <taxon>Eurotiomycetes</taxon>
        <taxon>Eurotiomycetidae</taxon>
        <taxon>Onygenales</taxon>
        <taxon>Ajellomycetaceae</taxon>
        <taxon>Blastomyces</taxon>
    </lineage>
</organism>
<dbReference type="InterPro" id="IPR011333">
    <property type="entry name" value="SKP1/BTB/POZ_sf"/>
</dbReference>
<dbReference type="EMBL" id="PDNC01000137">
    <property type="protein sequence ID" value="PGG97678.1"/>
    <property type="molecule type" value="Genomic_DNA"/>
</dbReference>
<name>A0A2B7WMB3_9EURO</name>
<sequence>MSAPLSLPSTSSDEMGEPQAICSDEMGEPQVIQIASNSDICLEVCKMPEKTKFHLQVSSQTLCEASNRFNREFNSSWKESIERAEANSASGKTCVIQLFDDDVDALILLFHVLHHKIQAIPVKPTHSQLLELAVVAEKYFCVQPLFPWTVVWLQEYSEDLESAALRFEWICELLYFSYIVDVPDVFDKISKAILLKYPAYDFHEFPEHFLVRGNLLAEFKAKNAEMFLQIHEFVEKAIQEIQNGRCAGRAHFIVRIREALNRSLVWPLTIYSREFSISDICTQISEICICGTPLDSSLVRNCSCWNLGDPNPLHGERYCQIPQDVNGKLKRWLELNLRELFEDMDGVCLDCVKTSGESRMKRKCRLPHWEV</sequence>
<proteinExistence type="predicted"/>
<evidence type="ECO:0000313" key="2">
    <source>
        <dbReference type="Proteomes" id="UP000224080"/>
    </source>
</evidence>
<evidence type="ECO:0000313" key="1">
    <source>
        <dbReference type="EMBL" id="PGG97678.1"/>
    </source>
</evidence>
<accession>A0A2B7WMB3</accession>
<dbReference type="Proteomes" id="UP000224080">
    <property type="component" value="Unassembled WGS sequence"/>
</dbReference>
<dbReference type="STRING" id="2060905.A0A2B7WMB3"/>
<evidence type="ECO:0008006" key="3">
    <source>
        <dbReference type="Google" id="ProtNLM"/>
    </source>
</evidence>
<keyword evidence="2" id="KW-1185">Reference proteome</keyword>
<comment type="caution">
    <text evidence="1">The sequence shown here is derived from an EMBL/GenBank/DDBJ whole genome shotgun (WGS) entry which is preliminary data.</text>
</comment>
<protein>
    <recommendedName>
        <fullName evidence="3">BTB domain-containing protein</fullName>
    </recommendedName>
</protein>